<organism evidence="1 2">
    <name type="scientific">Lacinutrix gracilariae</name>
    <dbReference type="NCBI Taxonomy" id="1747198"/>
    <lineage>
        <taxon>Bacteria</taxon>
        <taxon>Pseudomonadati</taxon>
        <taxon>Bacteroidota</taxon>
        <taxon>Flavobacteriia</taxon>
        <taxon>Flavobacteriales</taxon>
        <taxon>Flavobacteriaceae</taxon>
        <taxon>Lacinutrix</taxon>
    </lineage>
</organism>
<comment type="caution">
    <text evidence="1">The sequence shown here is derived from an EMBL/GenBank/DDBJ whole genome shotgun (WGS) entry which is preliminary data.</text>
</comment>
<name>A0ABW5K1M8_9FLAO</name>
<reference evidence="2" key="1">
    <citation type="journal article" date="2019" name="Int. J. Syst. Evol. Microbiol.">
        <title>The Global Catalogue of Microorganisms (GCM) 10K type strain sequencing project: providing services to taxonomists for standard genome sequencing and annotation.</title>
        <authorList>
            <consortium name="The Broad Institute Genomics Platform"/>
            <consortium name="The Broad Institute Genome Sequencing Center for Infectious Disease"/>
            <person name="Wu L."/>
            <person name="Ma J."/>
        </authorList>
    </citation>
    <scope>NUCLEOTIDE SEQUENCE [LARGE SCALE GENOMIC DNA]</scope>
    <source>
        <strain evidence="2">KCTC 42808</strain>
    </source>
</reference>
<dbReference type="EMBL" id="JBHULM010000011">
    <property type="protein sequence ID" value="MFD2542857.1"/>
    <property type="molecule type" value="Genomic_DNA"/>
</dbReference>
<dbReference type="RefSeq" id="WP_379904161.1">
    <property type="nucleotide sequence ID" value="NZ_JBHULM010000011.1"/>
</dbReference>
<dbReference type="PROSITE" id="PS51257">
    <property type="entry name" value="PROKAR_LIPOPROTEIN"/>
    <property type="match status" value="1"/>
</dbReference>
<gene>
    <name evidence="1" type="ORF">ACFSSB_11055</name>
</gene>
<protein>
    <submittedName>
        <fullName evidence="1">DUF4292 domain-containing protein</fullName>
    </submittedName>
</protein>
<dbReference type="Gene3D" id="2.50.20.10">
    <property type="entry name" value="Lipoprotein localisation LolA/LolB/LppX"/>
    <property type="match status" value="1"/>
</dbReference>
<dbReference type="Proteomes" id="UP001597467">
    <property type="component" value="Unassembled WGS sequence"/>
</dbReference>
<evidence type="ECO:0000313" key="1">
    <source>
        <dbReference type="EMBL" id="MFD2542857.1"/>
    </source>
</evidence>
<accession>A0ABW5K1M8</accession>
<keyword evidence="2" id="KW-1185">Reference proteome</keyword>
<proteinExistence type="predicted"/>
<dbReference type="Pfam" id="PF14125">
    <property type="entry name" value="DUF4292"/>
    <property type="match status" value="1"/>
</dbReference>
<dbReference type="InterPro" id="IPR025634">
    <property type="entry name" value="DUF4292"/>
</dbReference>
<evidence type="ECO:0000313" key="2">
    <source>
        <dbReference type="Proteomes" id="UP001597467"/>
    </source>
</evidence>
<sequence>MQTKRLIYTLSFFVFLLVGCKSSKTVTTGDSNLNLSAKQLIKANAKQTPSFKTLAARVKIDYSEGSSSKSTTVSFRMEKNKTIWMSKLGFVKVLITPDRVSFYNKLDNTYFDGDYAYLSDVLGIELDFNKVQNLLLGEALYTLKPNDFEVSTQENQYVLMPKTQLEALELFYILDASHFKINSQQLAQAKEQRMLQIDYTNYQEVDKQTFPQHIQINAIEGFDETRLHIEFKSITLNEKLKFPFNIPSGYQEIVLK</sequence>